<accession>A0A4R1XQ67</accession>
<protein>
    <submittedName>
        <fullName evidence="1">Uncharacterized protein</fullName>
    </submittedName>
</protein>
<comment type="caution">
    <text evidence="1">The sequence shown here is derived from an EMBL/GenBank/DDBJ whole genome shotgun (WGS) entry which is preliminary data.</text>
</comment>
<dbReference type="AlphaFoldDB" id="A0A4R1XQ67"/>
<dbReference type="EMBL" id="SLVJ01000027">
    <property type="protein sequence ID" value="TCM61783.1"/>
    <property type="molecule type" value="Genomic_DNA"/>
</dbReference>
<evidence type="ECO:0000313" key="1">
    <source>
        <dbReference type="EMBL" id="TCM61783.1"/>
    </source>
</evidence>
<evidence type="ECO:0000313" key="2">
    <source>
        <dbReference type="Proteomes" id="UP000294963"/>
    </source>
</evidence>
<gene>
    <name evidence="1" type="ORF">EC844_1271</name>
</gene>
<dbReference type="OrthoDB" id="6685137at2"/>
<keyword evidence="2" id="KW-1185">Reference proteome</keyword>
<dbReference type="Proteomes" id="UP000294963">
    <property type="component" value="Unassembled WGS sequence"/>
</dbReference>
<sequence>MILANIYLALQQLGLSAQQRALHIQFSNAALNATVFLQRIDGQHILNQGLSAELLCLATDAA</sequence>
<proteinExistence type="predicted"/>
<name>A0A4R1XQ67_ACICA</name>
<reference evidence="1 2" key="1">
    <citation type="submission" date="2019-03" db="EMBL/GenBank/DDBJ databases">
        <title>Genomic analyses of the natural microbiome of Caenorhabditis elegans.</title>
        <authorList>
            <person name="Samuel B."/>
        </authorList>
    </citation>
    <scope>NUCLEOTIDE SEQUENCE [LARGE SCALE GENOMIC DNA]</scope>
    <source>
        <strain evidence="1 2">JUb89</strain>
    </source>
</reference>
<feature type="non-terminal residue" evidence="1">
    <location>
        <position position="62"/>
    </location>
</feature>
<organism evidence="1 2">
    <name type="scientific">Acinetobacter calcoaceticus</name>
    <dbReference type="NCBI Taxonomy" id="471"/>
    <lineage>
        <taxon>Bacteria</taxon>
        <taxon>Pseudomonadati</taxon>
        <taxon>Pseudomonadota</taxon>
        <taxon>Gammaproteobacteria</taxon>
        <taxon>Moraxellales</taxon>
        <taxon>Moraxellaceae</taxon>
        <taxon>Acinetobacter</taxon>
        <taxon>Acinetobacter calcoaceticus/baumannii complex</taxon>
    </lineage>
</organism>